<sequence>MRVSPSLVRSARVSRTAPVGSRAPYVPLSRVPGPGFRSSPIFSNLTTAILPCFFSAGCLAGRSVHAMAATEWITAFDKKPSERTCRDIELICGRLRRVETLSRLPHSVISHLAHHAYYEDVDRGVTLYRQGEMGTSWYLVLTGSLEVKATQEKEPSQSPENLVQLTVMNV</sequence>
<comment type="caution">
    <text evidence="2">The sequence shown here is derived from an EMBL/GenBank/DDBJ whole genome shotgun (WGS) entry which is preliminary data.</text>
</comment>
<dbReference type="Gene3D" id="2.60.120.10">
    <property type="entry name" value="Jelly Rolls"/>
    <property type="match status" value="1"/>
</dbReference>
<keyword evidence="3" id="KW-1185">Reference proteome</keyword>
<dbReference type="InterPro" id="IPR014710">
    <property type="entry name" value="RmlC-like_jellyroll"/>
</dbReference>
<evidence type="ECO:0000313" key="2">
    <source>
        <dbReference type="EMBL" id="KAF6209022.1"/>
    </source>
</evidence>
<accession>A0A8S9XJ39</accession>
<gene>
    <name evidence="2" type="ORF">GE061_014765</name>
</gene>
<dbReference type="InterPro" id="IPR018490">
    <property type="entry name" value="cNMP-bd_dom_sf"/>
</dbReference>
<dbReference type="PANTHER" id="PTHR23011">
    <property type="entry name" value="CYCLIC NUCLEOTIDE-BINDING DOMAIN CONTAINING PROTEIN"/>
    <property type="match status" value="1"/>
</dbReference>
<feature type="domain" description="Cyclic nucleotide-binding" evidence="1">
    <location>
        <begin position="100"/>
        <end position="147"/>
    </location>
</feature>
<evidence type="ECO:0000259" key="1">
    <source>
        <dbReference type="PROSITE" id="PS50042"/>
    </source>
</evidence>
<dbReference type="CDD" id="cd00038">
    <property type="entry name" value="CAP_ED"/>
    <property type="match status" value="1"/>
</dbReference>
<dbReference type="InterPro" id="IPR000595">
    <property type="entry name" value="cNMP-bd_dom"/>
</dbReference>
<dbReference type="OrthoDB" id="21144at2759"/>
<protein>
    <recommendedName>
        <fullName evidence="1">Cyclic nucleotide-binding domain-containing protein</fullName>
    </recommendedName>
</protein>
<dbReference type="EMBL" id="WIXP02000006">
    <property type="protein sequence ID" value="KAF6209022.1"/>
    <property type="molecule type" value="Genomic_DNA"/>
</dbReference>
<dbReference type="Proteomes" id="UP000466442">
    <property type="component" value="Unassembled WGS sequence"/>
</dbReference>
<dbReference type="SUPFAM" id="SSF51206">
    <property type="entry name" value="cAMP-binding domain-like"/>
    <property type="match status" value="1"/>
</dbReference>
<dbReference type="PROSITE" id="PS50042">
    <property type="entry name" value="CNMP_BINDING_3"/>
    <property type="match status" value="1"/>
</dbReference>
<name>A0A8S9XJ39_APOLU</name>
<dbReference type="PANTHER" id="PTHR23011:SF41">
    <property type="entry name" value="CYCLIC NUCLEOTIDE-BINDING DOMAIN-CONTAINING PROTEIN"/>
    <property type="match status" value="1"/>
</dbReference>
<reference evidence="2" key="1">
    <citation type="journal article" date="2021" name="Mol. Ecol. Resour.">
        <title>Apolygus lucorum genome provides insights into omnivorousness and mesophyll feeding.</title>
        <authorList>
            <person name="Liu Y."/>
            <person name="Liu H."/>
            <person name="Wang H."/>
            <person name="Huang T."/>
            <person name="Liu B."/>
            <person name="Yang B."/>
            <person name="Yin L."/>
            <person name="Li B."/>
            <person name="Zhang Y."/>
            <person name="Zhang S."/>
            <person name="Jiang F."/>
            <person name="Zhang X."/>
            <person name="Ren Y."/>
            <person name="Wang B."/>
            <person name="Wang S."/>
            <person name="Lu Y."/>
            <person name="Wu K."/>
            <person name="Fan W."/>
            <person name="Wang G."/>
        </authorList>
    </citation>
    <scope>NUCLEOTIDE SEQUENCE</scope>
    <source>
        <strain evidence="2">12Hb</strain>
    </source>
</reference>
<dbReference type="AlphaFoldDB" id="A0A8S9XJ39"/>
<proteinExistence type="predicted"/>
<evidence type="ECO:0000313" key="3">
    <source>
        <dbReference type="Proteomes" id="UP000466442"/>
    </source>
</evidence>
<organism evidence="2 3">
    <name type="scientific">Apolygus lucorum</name>
    <name type="common">Small green plant bug</name>
    <name type="synonym">Lygocoris lucorum</name>
    <dbReference type="NCBI Taxonomy" id="248454"/>
    <lineage>
        <taxon>Eukaryota</taxon>
        <taxon>Metazoa</taxon>
        <taxon>Ecdysozoa</taxon>
        <taxon>Arthropoda</taxon>
        <taxon>Hexapoda</taxon>
        <taxon>Insecta</taxon>
        <taxon>Pterygota</taxon>
        <taxon>Neoptera</taxon>
        <taxon>Paraneoptera</taxon>
        <taxon>Hemiptera</taxon>
        <taxon>Heteroptera</taxon>
        <taxon>Panheteroptera</taxon>
        <taxon>Cimicomorpha</taxon>
        <taxon>Miridae</taxon>
        <taxon>Mirini</taxon>
        <taxon>Apolygus</taxon>
    </lineage>
</organism>